<keyword evidence="3" id="KW-0378">Hydrolase</keyword>
<evidence type="ECO:0000256" key="3">
    <source>
        <dbReference type="ARBA" id="ARBA00022801"/>
    </source>
</evidence>
<dbReference type="InterPro" id="IPR035437">
    <property type="entry name" value="SNase_OB-fold_sf"/>
</dbReference>
<dbReference type="SMART" id="SM00318">
    <property type="entry name" value="SNc"/>
    <property type="match status" value="1"/>
</dbReference>
<evidence type="ECO:0000313" key="5">
    <source>
        <dbReference type="EMBL" id="RKJ99524.1"/>
    </source>
</evidence>
<feature type="domain" description="TNase-like" evidence="4">
    <location>
        <begin position="5"/>
        <end position="124"/>
    </location>
</feature>
<comment type="caution">
    <text evidence="5">The sequence shown here is derived from an EMBL/GenBank/DDBJ whole genome shotgun (WGS) entry which is preliminary data.</text>
</comment>
<keyword evidence="2" id="KW-0255">Endonuclease</keyword>
<proteinExistence type="predicted"/>
<reference evidence="5 6" key="1">
    <citation type="submission" date="2018-09" db="EMBL/GenBank/DDBJ databases">
        <title>Genome comparison of Alicycliphilus sp. BQ1, a polyurethanolytic bacterium, with its closest phylogenetic relatives Alicycliphilus denitrificans BC and K601, unable to attack polyurethane.</title>
        <authorList>
            <person name="Loza-Tavera H."/>
            <person name="Lozano L."/>
            <person name="Cevallos M."/>
            <person name="Maya-Lucas O."/>
            <person name="Garcia-Mena J."/>
            <person name="Hernandez J."/>
        </authorList>
    </citation>
    <scope>NUCLEOTIDE SEQUENCE [LARGE SCALE GENOMIC DNA]</scope>
    <source>
        <strain evidence="5 6">BQ1</strain>
    </source>
</reference>
<dbReference type="PANTHER" id="PTHR12302">
    <property type="entry name" value="EBNA2 BINDING PROTEIN P100"/>
    <property type="match status" value="1"/>
</dbReference>
<evidence type="ECO:0000256" key="1">
    <source>
        <dbReference type="ARBA" id="ARBA00022722"/>
    </source>
</evidence>
<dbReference type="GO" id="GO:0004519">
    <property type="term" value="F:endonuclease activity"/>
    <property type="evidence" value="ECO:0007669"/>
    <property type="project" value="UniProtKB-KW"/>
</dbReference>
<dbReference type="EMBL" id="NKDB02000001">
    <property type="protein sequence ID" value="RKJ99524.1"/>
    <property type="molecule type" value="Genomic_DNA"/>
</dbReference>
<dbReference type="InterPro" id="IPR016071">
    <property type="entry name" value="Staphylococal_nuclease_OB-fold"/>
</dbReference>
<evidence type="ECO:0000256" key="2">
    <source>
        <dbReference type="ARBA" id="ARBA00022759"/>
    </source>
</evidence>
<gene>
    <name evidence="5" type="ORF">CE154_007295</name>
</gene>
<protein>
    <submittedName>
        <fullName evidence="5">Nuclease</fullName>
    </submittedName>
</protein>
<dbReference type="PANTHER" id="PTHR12302:SF3">
    <property type="entry name" value="SERINE_THREONINE-PROTEIN KINASE 31"/>
    <property type="match status" value="1"/>
</dbReference>
<dbReference type="PROSITE" id="PS50830">
    <property type="entry name" value="TNASE_3"/>
    <property type="match status" value="1"/>
</dbReference>
<accession>A0A3R7HY68</accession>
<dbReference type="GO" id="GO:0016787">
    <property type="term" value="F:hydrolase activity"/>
    <property type="evidence" value="ECO:0007669"/>
    <property type="project" value="UniProtKB-KW"/>
</dbReference>
<dbReference type="RefSeq" id="WP_094436476.1">
    <property type="nucleotide sequence ID" value="NZ_NKDB02000001.1"/>
</dbReference>
<name>A0A3R7HY68_9BURK</name>
<dbReference type="Pfam" id="PF00565">
    <property type="entry name" value="SNase"/>
    <property type="match status" value="1"/>
</dbReference>
<dbReference type="Proteomes" id="UP000216225">
    <property type="component" value="Unassembled WGS sequence"/>
</dbReference>
<organism evidence="5 6">
    <name type="scientific">Alicycliphilus denitrificans</name>
    <dbReference type="NCBI Taxonomy" id="179636"/>
    <lineage>
        <taxon>Bacteria</taxon>
        <taxon>Pseudomonadati</taxon>
        <taxon>Pseudomonadota</taxon>
        <taxon>Betaproteobacteria</taxon>
        <taxon>Burkholderiales</taxon>
        <taxon>Comamonadaceae</taxon>
        <taxon>Alicycliphilus</taxon>
    </lineage>
</organism>
<evidence type="ECO:0000259" key="4">
    <source>
        <dbReference type="PROSITE" id="PS50830"/>
    </source>
</evidence>
<evidence type="ECO:0000313" key="6">
    <source>
        <dbReference type="Proteomes" id="UP000216225"/>
    </source>
</evidence>
<dbReference type="SUPFAM" id="SSF50199">
    <property type="entry name" value="Staphylococcal nuclease"/>
    <property type="match status" value="1"/>
</dbReference>
<sequence>MPAASALLCLVIAIGDGDSLTVRCGEHRPMRVRVAAIDAPERRQAFGQRARQNLAQLCFRQQARLHTLGHDAYGRTLAHVRCNGQDVAAAQVRAGLAWVYRAGDRDLQRLERHARASRSGLWVQKRPMAPWDYRRRHQIVNTFSARLSRRG</sequence>
<dbReference type="AlphaFoldDB" id="A0A3R7HY68"/>
<keyword evidence="1" id="KW-0540">Nuclease</keyword>
<dbReference type="Gene3D" id="2.40.50.90">
    <property type="match status" value="1"/>
</dbReference>